<reference evidence="3" key="3">
    <citation type="journal article" date="2005" name="Nature">
        <title>The map-based sequence of the rice genome.</title>
        <authorList>
            <consortium name="International rice genome sequencing project (IRGSP)"/>
            <person name="Matsumoto T."/>
            <person name="Wu J."/>
            <person name="Kanamori H."/>
            <person name="Katayose Y."/>
            <person name="Fujisawa M."/>
            <person name="Namiki N."/>
            <person name="Mizuno H."/>
            <person name="Yamamoto K."/>
            <person name="Antonio B.A."/>
            <person name="Baba T."/>
            <person name="Sakata K."/>
            <person name="Nagamura Y."/>
            <person name="Aoki H."/>
            <person name="Arikawa K."/>
            <person name="Arita K."/>
            <person name="Bito T."/>
            <person name="Chiden Y."/>
            <person name="Fujitsuka N."/>
            <person name="Fukunaka R."/>
            <person name="Hamada M."/>
            <person name="Harada C."/>
            <person name="Hayashi A."/>
            <person name="Hijishita S."/>
            <person name="Honda M."/>
            <person name="Hosokawa S."/>
            <person name="Ichikawa Y."/>
            <person name="Idonuma A."/>
            <person name="Iijima M."/>
            <person name="Ikeda M."/>
            <person name="Ikeno M."/>
            <person name="Ito K."/>
            <person name="Ito S."/>
            <person name="Ito T."/>
            <person name="Ito Y."/>
            <person name="Ito Y."/>
            <person name="Iwabuchi A."/>
            <person name="Kamiya K."/>
            <person name="Karasawa W."/>
            <person name="Kurita K."/>
            <person name="Katagiri S."/>
            <person name="Kikuta A."/>
            <person name="Kobayashi H."/>
            <person name="Kobayashi N."/>
            <person name="Machita K."/>
            <person name="Maehara T."/>
            <person name="Masukawa M."/>
            <person name="Mizubayashi T."/>
            <person name="Mukai Y."/>
            <person name="Nagasaki H."/>
            <person name="Nagata Y."/>
            <person name="Naito S."/>
            <person name="Nakashima M."/>
            <person name="Nakama Y."/>
            <person name="Nakamichi Y."/>
            <person name="Nakamura M."/>
            <person name="Meguro A."/>
            <person name="Negishi M."/>
            <person name="Ohta I."/>
            <person name="Ohta T."/>
            <person name="Okamoto M."/>
            <person name="Ono N."/>
            <person name="Saji S."/>
            <person name="Sakaguchi M."/>
            <person name="Sakai K."/>
            <person name="Shibata M."/>
            <person name="Shimokawa T."/>
            <person name="Song J."/>
            <person name="Takazaki Y."/>
            <person name="Terasawa K."/>
            <person name="Tsugane M."/>
            <person name="Tsuji K."/>
            <person name="Ueda S."/>
            <person name="Waki K."/>
            <person name="Yamagata H."/>
            <person name="Yamamoto M."/>
            <person name="Yamamoto S."/>
            <person name="Yamane H."/>
            <person name="Yoshiki S."/>
            <person name="Yoshihara R."/>
            <person name="Yukawa K."/>
            <person name="Zhong H."/>
            <person name="Yano M."/>
            <person name="Yuan Q."/>
            <person name="Ouyang S."/>
            <person name="Liu J."/>
            <person name="Jones K.M."/>
            <person name="Gansberger K."/>
            <person name="Moffat K."/>
            <person name="Hill J."/>
            <person name="Bera J."/>
            <person name="Fadrosh D."/>
            <person name="Jin S."/>
            <person name="Johri S."/>
            <person name="Kim M."/>
            <person name="Overton L."/>
            <person name="Reardon M."/>
            <person name="Tsitrin T."/>
            <person name="Vuong H."/>
            <person name="Weaver B."/>
            <person name="Ciecko A."/>
            <person name="Tallon L."/>
            <person name="Jackson J."/>
            <person name="Pai G."/>
            <person name="Aken S.V."/>
            <person name="Utterback T."/>
            <person name="Reidmuller S."/>
            <person name="Feldblyum T."/>
            <person name="Hsiao J."/>
            <person name="Zismann V."/>
            <person name="Iobst S."/>
            <person name="de Vazeille A.R."/>
            <person name="Buell C.R."/>
            <person name="Ying K."/>
            <person name="Li Y."/>
            <person name="Lu T."/>
            <person name="Huang Y."/>
            <person name="Zhao Q."/>
            <person name="Feng Q."/>
            <person name="Zhang L."/>
            <person name="Zhu J."/>
            <person name="Weng Q."/>
            <person name="Mu J."/>
            <person name="Lu Y."/>
            <person name="Fan D."/>
            <person name="Liu Y."/>
            <person name="Guan J."/>
            <person name="Zhang Y."/>
            <person name="Yu S."/>
            <person name="Liu X."/>
            <person name="Zhang Y."/>
            <person name="Hong G."/>
            <person name="Han B."/>
            <person name="Choisne N."/>
            <person name="Demange N."/>
            <person name="Orjeda G."/>
            <person name="Samain S."/>
            <person name="Cattolico L."/>
            <person name="Pelletier E."/>
            <person name="Couloux A."/>
            <person name="Segurens B."/>
            <person name="Wincker P."/>
            <person name="D'Hont A."/>
            <person name="Scarpelli C."/>
            <person name="Weissenbach J."/>
            <person name="Salanoubat M."/>
            <person name="Quetier F."/>
            <person name="Yu Y."/>
            <person name="Kim H.R."/>
            <person name="Rambo T."/>
            <person name="Currie J."/>
            <person name="Collura K."/>
            <person name="Luo M."/>
            <person name="Yang T."/>
            <person name="Ammiraju J.S.S."/>
            <person name="Engler F."/>
            <person name="Soderlund C."/>
            <person name="Wing R.A."/>
            <person name="Palmer L.E."/>
            <person name="de la Bastide M."/>
            <person name="Spiegel L."/>
            <person name="Nascimento L."/>
            <person name="Zutavern T."/>
            <person name="O'Shaughnessy A."/>
            <person name="Dike S."/>
            <person name="Dedhia N."/>
            <person name="Preston R."/>
            <person name="Balija V."/>
            <person name="McCombie W.R."/>
            <person name="Chow T."/>
            <person name="Chen H."/>
            <person name="Chung M."/>
            <person name="Chen C."/>
            <person name="Shaw J."/>
            <person name="Wu H."/>
            <person name="Hsiao K."/>
            <person name="Chao Y."/>
            <person name="Chu M."/>
            <person name="Cheng C."/>
            <person name="Hour A."/>
            <person name="Lee P."/>
            <person name="Lin S."/>
            <person name="Lin Y."/>
            <person name="Liou J."/>
            <person name="Liu S."/>
            <person name="Hsing Y."/>
            <person name="Raghuvanshi S."/>
            <person name="Mohanty A."/>
            <person name="Bharti A.K."/>
            <person name="Gaur A."/>
            <person name="Gupta V."/>
            <person name="Kumar D."/>
            <person name="Ravi V."/>
            <person name="Vij S."/>
            <person name="Kapur A."/>
            <person name="Khurana P."/>
            <person name="Khurana P."/>
            <person name="Khurana J.P."/>
            <person name="Tyagi A.K."/>
            <person name="Gaikwad K."/>
            <person name="Singh A."/>
            <person name="Dalal V."/>
            <person name="Srivastava S."/>
            <person name="Dixit A."/>
            <person name="Pal A.K."/>
            <person name="Ghazi I.A."/>
            <person name="Yadav M."/>
            <person name="Pandit A."/>
            <person name="Bhargava A."/>
            <person name="Sureshbabu K."/>
            <person name="Batra K."/>
            <person name="Sharma T.R."/>
            <person name="Mohapatra T."/>
            <person name="Singh N.K."/>
            <person name="Messing J."/>
            <person name="Nelson A.B."/>
            <person name="Fuks G."/>
            <person name="Kavchok S."/>
            <person name="Keizer G."/>
            <person name="Linton E."/>
            <person name="Llaca V."/>
            <person name="Song R."/>
            <person name="Tanyolac B."/>
            <person name="Young S."/>
            <person name="Ho-Il K."/>
            <person name="Hahn J.H."/>
            <person name="Sangsakoo G."/>
            <person name="Vanavichit A."/>
            <person name="de Mattos Luiz.A.T."/>
            <person name="Zimmer P.D."/>
            <person name="Malone G."/>
            <person name="Dellagostin O."/>
            <person name="de Oliveira A.C."/>
            <person name="Bevan M."/>
            <person name="Bancroft I."/>
            <person name="Minx P."/>
            <person name="Cordum H."/>
            <person name="Wilson R."/>
            <person name="Cheng Z."/>
            <person name="Jin W."/>
            <person name="Jiang J."/>
            <person name="Leong S.A."/>
            <person name="Iwama H."/>
            <person name="Gojobori T."/>
            <person name="Itoh T."/>
            <person name="Niimura Y."/>
            <person name="Fujii Y."/>
            <person name="Habara T."/>
            <person name="Sakai H."/>
            <person name="Sato Y."/>
            <person name="Wilson G."/>
            <person name="Kumar K."/>
            <person name="McCouch S."/>
            <person name="Juretic N."/>
            <person name="Hoen D."/>
            <person name="Wright S."/>
            <person name="Bruskiewich R."/>
            <person name="Bureau T."/>
            <person name="Miyao A."/>
            <person name="Hirochika H."/>
            <person name="Nishikawa T."/>
            <person name="Kadowaki K."/>
            <person name="Sugiura M."/>
            <person name="Burr B."/>
            <person name="Sasaki T."/>
        </authorList>
    </citation>
    <scope>NUCLEOTIDE SEQUENCE [LARGE SCALE GENOMIC DNA]</scope>
    <source>
        <strain evidence="3">cv. Nipponbare</strain>
    </source>
</reference>
<evidence type="ECO:0000313" key="1">
    <source>
        <dbReference type="EMBL" id="BAD38400.1"/>
    </source>
</evidence>
<protein>
    <submittedName>
        <fullName evidence="2">Uncharacterized protein</fullName>
    </submittedName>
</protein>
<organism evidence="2 3">
    <name type="scientific">Oryza sativa subsp. japonica</name>
    <name type="common">Rice</name>
    <dbReference type="NCBI Taxonomy" id="39947"/>
    <lineage>
        <taxon>Eukaryota</taxon>
        <taxon>Viridiplantae</taxon>
        <taxon>Streptophyta</taxon>
        <taxon>Embryophyta</taxon>
        <taxon>Tracheophyta</taxon>
        <taxon>Spermatophyta</taxon>
        <taxon>Magnoliopsida</taxon>
        <taxon>Liliopsida</taxon>
        <taxon>Poales</taxon>
        <taxon>Poaceae</taxon>
        <taxon>BOP clade</taxon>
        <taxon>Oryzoideae</taxon>
        <taxon>Oryzeae</taxon>
        <taxon>Oryzinae</taxon>
        <taxon>Oryza</taxon>
        <taxon>Oryza sativa</taxon>
    </lineage>
</organism>
<reference evidence="3" key="4">
    <citation type="journal article" date="2008" name="Nucleic Acids Res.">
        <title>The rice annotation project database (RAP-DB): 2008 update.</title>
        <authorList>
            <consortium name="The rice annotation project (RAP)"/>
        </authorList>
    </citation>
    <scope>GENOME REANNOTATION</scope>
    <source>
        <strain evidence="3">cv. Nipponbare</strain>
    </source>
</reference>
<dbReference type="EMBL" id="AP005896">
    <property type="protein sequence ID" value="BAD38400.1"/>
    <property type="molecule type" value="Genomic_DNA"/>
</dbReference>
<proteinExistence type="predicted"/>
<evidence type="ECO:0000313" key="3">
    <source>
        <dbReference type="Proteomes" id="UP000000763"/>
    </source>
</evidence>
<name>Q67IT0_ORYSJ</name>
<dbReference type="EMBL" id="AP007224">
    <property type="protein sequence ID" value="BAD38611.1"/>
    <property type="molecule type" value="Genomic_DNA"/>
</dbReference>
<dbReference type="AlphaFoldDB" id="Q67IT0"/>
<dbReference type="Proteomes" id="UP000000763">
    <property type="component" value="Chromosome 2"/>
</dbReference>
<accession>Q67IT0</accession>
<gene>
    <name evidence="1" type="ORF">OSJNBb0032C09.8</name>
    <name evidence="2" type="ORF">P0463E12.26</name>
</gene>
<sequence length="68" mass="7983">MYGEIRCAIDSEQLHKSRNHRLDIKSNNFSGELSKIIFSTLPNFYKLYILCLTTSKEQFRKAYIHASI</sequence>
<evidence type="ECO:0000313" key="2">
    <source>
        <dbReference type="EMBL" id="BAD38611.1"/>
    </source>
</evidence>
<reference evidence="1" key="1">
    <citation type="submission" date="2002-11" db="EMBL/GenBank/DDBJ databases">
        <title>Oryza sativa nipponbare(GA3) genomic DNA, chromosome 2, BAC clone:OSJNBb0032C09.</title>
        <authorList>
            <person name="Sasaki T."/>
            <person name="Matsumoto T."/>
            <person name="Katayose Y."/>
        </authorList>
    </citation>
    <scope>NUCLEOTIDE SEQUENCE</scope>
</reference>
<reference evidence="2" key="2">
    <citation type="submission" date="2004-07" db="EMBL/GenBank/DDBJ databases">
        <title>Oryza sativa nipponbare(GA3) genomic DNA, chromosome 2, PAC clone:P0463E12.</title>
        <authorList>
            <person name="Sasaki T."/>
            <person name="Matsumoto T."/>
            <person name="Fujisawa M."/>
        </authorList>
    </citation>
    <scope>NUCLEOTIDE SEQUENCE</scope>
</reference>